<evidence type="ECO:0000256" key="3">
    <source>
        <dbReference type="SAM" id="SignalP"/>
    </source>
</evidence>
<organism evidence="6 7">
    <name type="scientific">Mariprofundus ferrinatatus</name>
    <dbReference type="NCBI Taxonomy" id="1921087"/>
    <lineage>
        <taxon>Bacteria</taxon>
        <taxon>Pseudomonadati</taxon>
        <taxon>Pseudomonadota</taxon>
        <taxon>Candidatius Mariprofundia</taxon>
        <taxon>Mariprofundales</taxon>
        <taxon>Mariprofundaceae</taxon>
        <taxon>Mariprofundus</taxon>
    </lineage>
</organism>
<dbReference type="GO" id="GO:0046872">
    <property type="term" value="F:metal ion binding"/>
    <property type="evidence" value="ECO:0007669"/>
    <property type="project" value="InterPro"/>
</dbReference>
<dbReference type="Pfam" id="PF25137">
    <property type="entry name" value="ADH_Fe_C"/>
    <property type="match status" value="1"/>
</dbReference>
<evidence type="ECO:0000313" key="6">
    <source>
        <dbReference type="EMBL" id="ATX81963.1"/>
    </source>
</evidence>
<comment type="similarity">
    <text evidence="1">Belongs to the iron-containing alcohol dehydrogenase family.</text>
</comment>
<dbReference type="EC" id="1.1.1.1" evidence="6"/>
<reference evidence="6 7" key="1">
    <citation type="submission" date="2016-12" db="EMBL/GenBank/DDBJ databases">
        <title>Isolation and genomic insights into novel planktonic Zetaproteobacteria from stratified waters of the Chesapeake Bay.</title>
        <authorList>
            <person name="McAllister S.M."/>
            <person name="Kato S."/>
            <person name="Chan C.S."/>
            <person name="Chiu B.K."/>
            <person name="Field E.K."/>
        </authorList>
    </citation>
    <scope>NUCLEOTIDE SEQUENCE [LARGE SCALE GENOMIC DNA]</scope>
    <source>
        <strain evidence="6 7">CP-8</strain>
    </source>
</reference>
<dbReference type="PANTHER" id="PTHR11496">
    <property type="entry name" value="ALCOHOL DEHYDROGENASE"/>
    <property type="match status" value="1"/>
</dbReference>
<name>A0A2K8L3Z4_9PROT</name>
<evidence type="ECO:0000313" key="7">
    <source>
        <dbReference type="Proteomes" id="UP000231637"/>
    </source>
</evidence>
<keyword evidence="2 6" id="KW-0560">Oxidoreductase</keyword>
<feature type="chain" id="PRO_5014603422" evidence="3">
    <location>
        <begin position="21"/>
        <end position="405"/>
    </location>
</feature>
<dbReference type="InterPro" id="IPR039697">
    <property type="entry name" value="Alcohol_dehydrogenase_Fe"/>
</dbReference>
<evidence type="ECO:0000259" key="5">
    <source>
        <dbReference type="Pfam" id="PF25137"/>
    </source>
</evidence>
<sequence>MAAKWPLCYVTAMIFPFSFASTPHIQFGAGMRIKLADIAQVYGSRILLVTGGRSFDESVMCDELWRQLQSGFELRRVRVSGEPSPQLVDDTVAEHRSWNPDAVVAIGGGSVVDAAKAIAGLLPSGDSVMEYLEGVGRGKAFKGPSTPFIALPTTAGTGGETSKNAVLSIVGADGYKKSFRDESLVARHIILDPELTLSCPKKVTASCGMDAFTQLLESYVSSNASPMTDALALSGLEQIRDSLLTAVENGENIDARAGMLYASSISGLTLANAGLGSVHGLASPLGAFFPMPHGEVCGSLLFHAVRINIEAMHKRDPNNRALFRYAEVGRLLCNSSNISDNQARDALLSILEEWTVKLAMPRLSDYGVEEGDFSRIIANISSGSMATNPIKLEESEIMELLRSRL</sequence>
<accession>A0A2K8L3Z4</accession>
<dbReference type="GO" id="GO:0004022">
    <property type="term" value="F:alcohol dehydrogenase (NAD+) activity"/>
    <property type="evidence" value="ECO:0007669"/>
    <property type="project" value="UniProtKB-EC"/>
</dbReference>
<gene>
    <name evidence="6" type="ORF">Ga0123462_1098</name>
</gene>
<dbReference type="KEGG" id="mfn:Ga0123462_1098"/>
<keyword evidence="7" id="KW-1185">Reference proteome</keyword>
<evidence type="ECO:0000256" key="1">
    <source>
        <dbReference type="ARBA" id="ARBA00007358"/>
    </source>
</evidence>
<protein>
    <submittedName>
        <fullName evidence="6">Alcohol dehydrogenase</fullName>
        <ecNumber evidence="6">1.1.1.1</ecNumber>
    </submittedName>
</protein>
<dbReference type="Gene3D" id="3.40.50.1970">
    <property type="match status" value="1"/>
</dbReference>
<keyword evidence="3" id="KW-0732">Signal</keyword>
<dbReference type="Proteomes" id="UP000231637">
    <property type="component" value="Chromosome"/>
</dbReference>
<dbReference type="EMBL" id="CP018800">
    <property type="protein sequence ID" value="ATX81963.1"/>
    <property type="molecule type" value="Genomic_DNA"/>
</dbReference>
<evidence type="ECO:0000259" key="4">
    <source>
        <dbReference type="Pfam" id="PF00465"/>
    </source>
</evidence>
<dbReference type="CDD" id="cd08183">
    <property type="entry name" value="Fe-ADH-like"/>
    <property type="match status" value="1"/>
</dbReference>
<feature type="signal peptide" evidence="3">
    <location>
        <begin position="1"/>
        <end position="20"/>
    </location>
</feature>
<evidence type="ECO:0000256" key="2">
    <source>
        <dbReference type="ARBA" id="ARBA00023002"/>
    </source>
</evidence>
<feature type="domain" description="Fe-containing alcohol dehydrogenase-like C-terminal" evidence="5">
    <location>
        <begin position="204"/>
        <end position="403"/>
    </location>
</feature>
<dbReference type="PANTHER" id="PTHR11496:SF102">
    <property type="entry name" value="ALCOHOL DEHYDROGENASE 4"/>
    <property type="match status" value="1"/>
</dbReference>
<dbReference type="InterPro" id="IPR001670">
    <property type="entry name" value="ADH_Fe/GldA"/>
</dbReference>
<feature type="domain" description="Alcohol dehydrogenase iron-type/glycerol dehydrogenase GldA" evidence="4">
    <location>
        <begin position="24"/>
        <end position="193"/>
    </location>
</feature>
<dbReference type="InterPro" id="IPR056798">
    <property type="entry name" value="ADH_Fe_C"/>
</dbReference>
<dbReference type="Gene3D" id="1.20.1090.10">
    <property type="entry name" value="Dehydroquinate synthase-like - alpha domain"/>
    <property type="match status" value="1"/>
</dbReference>
<dbReference type="Pfam" id="PF00465">
    <property type="entry name" value="Fe-ADH"/>
    <property type="match status" value="1"/>
</dbReference>
<proteinExistence type="inferred from homology"/>
<dbReference type="AlphaFoldDB" id="A0A2K8L3Z4"/>
<dbReference type="SUPFAM" id="SSF56796">
    <property type="entry name" value="Dehydroquinate synthase-like"/>
    <property type="match status" value="1"/>
</dbReference>